<dbReference type="InterPro" id="IPR006680">
    <property type="entry name" value="Amidohydro-rel"/>
</dbReference>
<dbReference type="InterPro" id="IPR032466">
    <property type="entry name" value="Metal_Hydrolase"/>
</dbReference>
<dbReference type="GO" id="GO:0019748">
    <property type="term" value="P:secondary metabolic process"/>
    <property type="evidence" value="ECO:0007669"/>
    <property type="project" value="TreeGrafter"/>
</dbReference>
<protein>
    <submittedName>
        <fullName evidence="3">Putative TIM-barrel fold metal-dependent hydrolase</fullName>
    </submittedName>
</protein>
<dbReference type="Proteomes" id="UP000006055">
    <property type="component" value="Chromosome"/>
</dbReference>
<evidence type="ECO:0000256" key="1">
    <source>
        <dbReference type="ARBA" id="ARBA00023239"/>
    </source>
</evidence>
<keyword evidence="4" id="KW-1185">Reference proteome</keyword>
<organism evidence="3 4">
    <name type="scientific">Desulfomonile tiedjei (strain ATCC 49306 / DSM 6799 / DCB-1)</name>
    <dbReference type="NCBI Taxonomy" id="706587"/>
    <lineage>
        <taxon>Bacteria</taxon>
        <taxon>Pseudomonadati</taxon>
        <taxon>Thermodesulfobacteriota</taxon>
        <taxon>Desulfomonilia</taxon>
        <taxon>Desulfomonilales</taxon>
        <taxon>Desulfomonilaceae</taxon>
        <taxon>Desulfomonile</taxon>
    </lineage>
</organism>
<evidence type="ECO:0000259" key="2">
    <source>
        <dbReference type="Pfam" id="PF04909"/>
    </source>
</evidence>
<dbReference type="SUPFAM" id="SSF51556">
    <property type="entry name" value="Metallo-dependent hydrolases"/>
    <property type="match status" value="1"/>
</dbReference>
<reference evidence="4" key="1">
    <citation type="submission" date="2012-06" db="EMBL/GenBank/DDBJ databases">
        <title>Complete sequence of chromosome of Desulfomonile tiedjei DSM 6799.</title>
        <authorList>
            <person name="Lucas S."/>
            <person name="Copeland A."/>
            <person name="Lapidus A."/>
            <person name="Glavina del Rio T."/>
            <person name="Dalin E."/>
            <person name="Tice H."/>
            <person name="Bruce D."/>
            <person name="Goodwin L."/>
            <person name="Pitluck S."/>
            <person name="Peters L."/>
            <person name="Ovchinnikova G."/>
            <person name="Zeytun A."/>
            <person name="Lu M."/>
            <person name="Kyrpides N."/>
            <person name="Mavromatis K."/>
            <person name="Ivanova N."/>
            <person name="Brettin T."/>
            <person name="Detter J.C."/>
            <person name="Han C."/>
            <person name="Larimer F."/>
            <person name="Land M."/>
            <person name="Hauser L."/>
            <person name="Markowitz V."/>
            <person name="Cheng J.-F."/>
            <person name="Hugenholtz P."/>
            <person name="Woyke T."/>
            <person name="Wu D."/>
            <person name="Spring S."/>
            <person name="Schroeder M."/>
            <person name="Brambilla E."/>
            <person name="Klenk H.-P."/>
            <person name="Eisen J.A."/>
        </authorList>
    </citation>
    <scope>NUCLEOTIDE SEQUENCE [LARGE SCALE GENOMIC DNA]</scope>
    <source>
        <strain evidence="4">ATCC 49306 / DSM 6799 / DCB-1</strain>
    </source>
</reference>
<dbReference type="AlphaFoldDB" id="I4BZS2"/>
<dbReference type="GO" id="GO:0016787">
    <property type="term" value="F:hydrolase activity"/>
    <property type="evidence" value="ECO:0007669"/>
    <property type="project" value="UniProtKB-KW"/>
</dbReference>
<feature type="domain" description="Amidohydrolase-related" evidence="2">
    <location>
        <begin position="133"/>
        <end position="321"/>
    </location>
</feature>
<dbReference type="PANTHER" id="PTHR21240:SF28">
    <property type="entry name" value="ISO-OROTATE DECARBOXYLASE (EUROFUNG)"/>
    <property type="match status" value="1"/>
</dbReference>
<accession>I4BZS2</accession>
<dbReference type="STRING" id="706587.Desti_0064"/>
<dbReference type="Pfam" id="PF04909">
    <property type="entry name" value="Amidohydro_2"/>
    <property type="match status" value="1"/>
</dbReference>
<keyword evidence="1" id="KW-0456">Lyase</keyword>
<dbReference type="GO" id="GO:0005737">
    <property type="term" value="C:cytoplasm"/>
    <property type="evidence" value="ECO:0007669"/>
    <property type="project" value="TreeGrafter"/>
</dbReference>
<dbReference type="eggNOG" id="COG2159">
    <property type="taxonomic scope" value="Bacteria"/>
</dbReference>
<evidence type="ECO:0000313" key="3">
    <source>
        <dbReference type="EMBL" id="AFM22813.1"/>
    </source>
</evidence>
<gene>
    <name evidence="3" type="ordered locus">Desti_0064</name>
</gene>
<dbReference type="InterPro" id="IPR032465">
    <property type="entry name" value="ACMSD"/>
</dbReference>
<dbReference type="KEGG" id="dti:Desti_0064"/>
<dbReference type="Gene3D" id="3.20.20.140">
    <property type="entry name" value="Metal-dependent hydrolases"/>
    <property type="match status" value="1"/>
</dbReference>
<name>I4BZS2_DESTA</name>
<dbReference type="HOGENOM" id="CLU_044590_0_1_7"/>
<sequence>MGGVSTILRSQTIMLLPSGLCAQLEFFSKIVRRFDMPIHVDSHCHIFTQRIVRDMKMRPKLVHELKLNVDRAFDRLEPRVLHEYAEEHDIDLCLLLPTARSDKVIEENRRFIGFTRKYSRLRTLATLHPLMSNAEEEIRFVLDSGVPGFKFSSFSQKFDICSPEFAFLLEKVERIGNICKTSPVLVFDTFDKGVEFFGADPEHITSPKKLSILVQSHPGLRFLAAHMGGLMHDFDRMRRDLAPASNLFLDTSNAAHTLTEDQFTELLRSFGAHHVLFGTDWPWFDATSERVRIGGLMRKADYSQDEQDSVLGGNALRLFGFEL</sequence>
<dbReference type="PANTHER" id="PTHR21240">
    <property type="entry name" value="2-AMINO-3-CARBOXYLMUCONATE-6-SEMIALDEHYDE DECARBOXYLASE"/>
    <property type="match status" value="1"/>
</dbReference>
<proteinExistence type="predicted"/>
<dbReference type="EMBL" id="CP003360">
    <property type="protein sequence ID" value="AFM22813.1"/>
    <property type="molecule type" value="Genomic_DNA"/>
</dbReference>
<dbReference type="GO" id="GO:0016831">
    <property type="term" value="F:carboxy-lyase activity"/>
    <property type="evidence" value="ECO:0007669"/>
    <property type="project" value="InterPro"/>
</dbReference>
<keyword evidence="3" id="KW-0378">Hydrolase</keyword>
<evidence type="ECO:0000313" key="4">
    <source>
        <dbReference type="Proteomes" id="UP000006055"/>
    </source>
</evidence>